<sequence length="145" mass="16703">MKKTKFLISFTVLAFQFSYSQTLTFKYDSGGNQVVRKYCDGCTHVAKSSAIKNSSIAEVPKKPSEIKIYPNPTRDKVTLIWSEETDLLIQKIEYVAYNFTQIRPLEFKRGEMKAMIDLSKEPIGMYVVVFHLTNGEKLTYKILKN</sequence>
<gene>
    <name evidence="1" type="ORF">EG343_09200</name>
</gene>
<evidence type="ECO:0000313" key="1">
    <source>
        <dbReference type="EMBL" id="AZA90789.1"/>
    </source>
</evidence>
<name>A0AAD0YLN3_CHRNA</name>
<evidence type="ECO:0000313" key="2">
    <source>
        <dbReference type="Proteomes" id="UP000278288"/>
    </source>
</evidence>
<dbReference type="AlphaFoldDB" id="A0AAD0YLN3"/>
<dbReference type="Proteomes" id="UP000278288">
    <property type="component" value="Chromosome"/>
</dbReference>
<dbReference type="RefSeq" id="WP_123857504.1">
    <property type="nucleotide sequence ID" value="NZ_CP033923.1"/>
</dbReference>
<reference evidence="1 2" key="1">
    <citation type="submission" date="2018-11" db="EMBL/GenBank/DDBJ databases">
        <title>Proposal to divide the Flavobacteriaceae and reorganize its genera based on Amino Acid Identity values calculated from whole genome sequences.</title>
        <authorList>
            <person name="Nicholson A.C."/>
            <person name="Gulvik C.A."/>
            <person name="Whitney A.M."/>
            <person name="Humrighouse B.W."/>
            <person name="Bell M."/>
            <person name="Holmes B."/>
            <person name="Steigerwalt A.G."/>
            <person name="Villarma A."/>
            <person name="Sheth M."/>
            <person name="Batra D."/>
            <person name="Pryor J."/>
            <person name="Bernardet J.-F."/>
            <person name="Hugo C."/>
            <person name="Kampfer P."/>
            <person name="Newman J."/>
            <person name="McQuiston J.R."/>
        </authorList>
    </citation>
    <scope>NUCLEOTIDE SEQUENCE [LARGE SCALE GENOMIC DNA]</scope>
    <source>
        <strain evidence="1 2">G0041</strain>
    </source>
</reference>
<keyword evidence="2" id="KW-1185">Reference proteome</keyword>
<accession>A0AAD0YLN3</accession>
<dbReference type="EMBL" id="CP033923">
    <property type="protein sequence ID" value="AZA90789.1"/>
    <property type="molecule type" value="Genomic_DNA"/>
</dbReference>
<protein>
    <submittedName>
        <fullName evidence="1">T9SS C-terminal target domain-containing protein</fullName>
    </submittedName>
</protein>
<proteinExistence type="predicted"/>
<organism evidence="1 2">
    <name type="scientific">Chryseobacterium nakagawai</name>
    <dbReference type="NCBI Taxonomy" id="1241982"/>
    <lineage>
        <taxon>Bacteria</taxon>
        <taxon>Pseudomonadati</taxon>
        <taxon>Bacteroidota</taxon>
        <taxon>Flavobacteriia</taxon>
        <taxon>Flavobacteriales</taxon>
        <taxon>Weeksellaceae</taxon>
        <taxon>Chryseobacterium group</taxon>
        <taxon>Chryseobacterium</taxon>
    </lineage>
</organism>
<dbReference type="KEGG" id="cnk:EG343_09200"/>